<dbReference type="AlphaFoldDB" id="A0A409YET2"/>
<organism evidence="1 2">
    <name type="scientific">Panaeolus cyanescens</name>
    <dbReference type="NCBI Taxonomy" id="181874"/>
    <lineage>
        <taxon>Eukaryota</taxon>
        <taxon>Fungi</taxon>
        <taxon>Dikarya</taxon>
        <taxon>Basidiomycota</taxon>
        <taxon>Agaricomycotina</taxon>
        <taxon>Agaricomycetes</taxon>
        <taxon>Agaricomycetidae</taxon>
        <taxon>Agaricales</taxon>
        <taxon>Agaricineae</taxon>
        <taxon>Galeropsidaceae</taxon>
        <taxon>Panaeolus</taxon>
    </lineage>
</organism>
<keyword evidence="2" id="KW-1185">Reference proteome</keyword>
<proteinExistence type="predicted"/>
<dbReference type="InParanoid" id="A0A409YET2"/>
<protein>
    <submittedName>
        <fullName evidence="1">Uncharacterized protein</fullName>
    </submittedName>
</protein>
<name>A0A409YET2_9AGAR</name>
<accession>A0A409YET2</accession>
<gene>
    <name evidence="1" type="ORF">CVT24_001840</name>
</gene>
<dbReference type="Proteomes" id="UP000284842">
    <property type="component" value="Unassembled WGS sequence"/>
</dbReference>
<dbReference type="EMBL" id="NHTK01001243">
    <property type="protein sequence ID" value="PPR01527.1"/>
    <property type="molecule type" value="Genomic_DNA"/>
</dbReference>
<comment type="caution">
    <text evidence="1">The sequence shown here is derived from an EMBL/GenBank/DDBJ whole genome shotgun (WGS) entry which is preliminary data.</text>
</comment>
<evidence type="ECO:0000313" key="1">
    <source>
        <dbReference type="EMBL" id="PPR01527.1"/>
    </source>
</evidence>
<sequence length="565" mass="63585">MLRANPPNFKDLLSQKRSLTILAPRDAAVLQQSFETILSIIEPVLVNKQQIQTLDLQWLNLYHDLSKQLVAGIDHSAQYSYYIISFLDDFIPYASSLAIAGSQTKHNANDTLESIVITIADLKRYITNVETIYQHVKSGFEQVYVQVQSLPGADTDTGRSVWANRAITHLRDHAMNVYSDTSKTDELVARLQNSLQRFPELQQHVEQVLSSNSQSPEGWRKVKHAHSTFSSQWKDSVSQSDYSNPAILTSAQAFRVAALEHSNNIHPAMERFPHHFVQVKTLFSLSRVGQPNAPANEVVDSAGINPGYWRVHYPKFESLTILNREVQTDMPTVSRGVKATIIGITPQDSPGRYSIGLEILIDGQFKVQNCSFRCVKMEVIWTLRYPASADSTTLAILEPNVACVPDIHKRPNILGIGPNHKTKDHRLLSQGQALAAPDQRDVDLGNGSWRQTYKTAIPHWAVVKHAEYALNEREEPYANWILQRKQTSSSAPTDIDATADECIIGVCLEIPPSLHQLVMNLEIKAHYETTTRVMRLFKFSGNAMLEVEGDRRLHLPFHTASLLMK</sequence>
<reference evidence="1 2" key="1">
    <citation type="journal article" date="2018" name="Evol. Lett.">
        <title>Horizontal gene cluster transfer increased hallucinogenic mushroom diversity.</title>
        <authorList>
            <person name="Reynolds H.T."/>
            <person name="Vijayakumar V."/>
            <person name="Gluck-Thaler E."/>
            <person name="Korotkin H.B."/>
            <person name="Matheny P.B."/>
            <person name="Slot J.C."/>
        </authorList>
    </citation>
    <scope>NUCLEOTIDE SEQUENCE [LARGE SCALE GENOMIC DNA]</scope>
    <source>
        <strain evidence="1 2">2629</strain>
    </source>
</reference>
<evidence type="ECO:0000313" key="2">
    <source>
        <dbReference type="Proteomes" id="UP000284842"/>
    </source>
</evidence>